<feature type="domain" description="Glycoside hydrolase family 65 central catalytic" evidence="1">
    <location>
        <begin position="2"/>
        <end position="72"/>
    </location>
</feature>
<evidence type="ECO:0008006" key="4">
    <source>
        <dbReference type="Google" id="ProtNLM"/>
    </source>
</evidence>
<evidence type="ECO:0000259" key="2">
    <source>
        <dbReference type="Pfam" id="PF03633"/>
    </source>
</evidence>
<proteinExistence type="predicted"/>
<comment type="caution">
    <text evidence="3">The sequence shown here is derived from an EMBL/GenBank/DDBJ whole genome shotgun (WGS) entry which is preliminary data.</text>
</comment>
<dbReference type="InterPro" id="IPR008928">
    <property type="entry name" value="6-hairpin_glycosidase_sf"/>
</dbReference>
<evidence type="ECO:0000259" key="1">
    <source>
        <dbReference type="Pfam" id="PF03632"/>
    </source>
</evidence>
<dbReference type="PANTHER" id="PTHR11051:SF8">
    <property type="entry name" value="PROTEIN-GLUCOSYLGALACTOSYLHYDROXYLYSINE GLUCOSIDASE"/>
    <property type="match status" value="1"/>
</dbReference>
<dbReference type="InterPro" id="IPR005195">
    <property type="entry name" value="Glyco_hydro_65_M"/>
</dbReference>
<dbReference type="Gene3D" id="2.60.420.10">
    <property type="entry name" value="Maltose phosphorylase, domain 3"/>
    <property type="match status" value="1"/>
</dbReference>
<name>X0V7C6_9ZZZZ</name>
<dbReference type="GO" id="GO:0004553">
    <property type="term" value="F:hydrolase activity, hydrolyzing O-glycosyl compounds"/>
    <property type="evidence" value="ECO:0007669"/>
    <property type="project" value="TreeGrafter"/>
</dbReference>
<dbReference type="InterPro" id="IPR005194">
    <property type="entry name" value="Glyco_hydro_65_C"/>
</dbReference>
<reference evidence="3" key="1">
    <citation type="journal article" date="2014" name="Front. Microbiol.">
        <title>High frequency of phylogenetically diverse reductive dehalogenase-homologous genes in deep subseafloor sedimentary metagenomes.</title>
        <authorList>
            <person name="Kawai M."/>
            <person name="Futagami T."/>
            <person name="Toyoda A."/>
            <person name="Takaki Y."/>
            <person name="Nishi S."/>
            <person name="Hori S."/>
            <person name="Arai W."/>
            <person name="Tsubouchi T."/>
            <person name="Morono Y."/>
            <person name="Uchiyama I."/>
            <person name="Ito T."/>
            <person name="Fujiyama A."/>
            <person name="Inagaki F."/>
            <person name="Takami H."/>
        </authorList>
    </citation>
    <scope>NUCLEOTIDE SEQUENCE</scope>
    <source>
        <strain evidence="3">Expedition CK06-06</strain>
    </source>
</reference>
<evidence type="ECO:0000313" key="3">
    <source>
        <dbReference type="EMBL" id="GAF96535.1"/>
    </source>
</evidence>
<sequence>EECLERNFNYYISRTSHGSTLSRLVHADLAYTTGKYDLGWQFYLEALKSDLTDIQGGTTGEGIHCGVMAGTVYSALSIFCGLDFSLEVPEICPDLPDNWKSIQFTFLFRGTIYKVAISKTEVKIICRNDKKNKIKIHLCGREHELLDNQLVSFKL</sequence>
<dbReference type="Pfam" id="PF03632">
    <property type="entry name" value="Glyco_hydro_65m"/>
    <property type="match status" value="1"/>
</dbReference>
<dbReference type="Gene3D" id="1.50.10.10">
    <property type="match status" value="1"/>
</dbReference>
<feature type="non-terminal residue" evidence="3">
    <location>
        <position position="1"/>
    </location>
</feature>
<dbReference type="AlphaFoldDB" id="X0V7C6"/>
<dbReference type="InterPro" id="IPR012341">
    <property type="entry name" value="6hp_glycosidase-like_sf"/>
</dbReference>
<dbReference type="EMBL" id="BARS01010711">
    <property type="protein sequence ID" value="GAF96535.1"/>
    <property type="molecule type" value="Genomic_DNA"/>
</dbReference>
<organism evidence="3">
    <name type="scientific">marine sediment metagenome</name>
    <dbReference type="NCBI Taxonomy" id="412755"/>
    <lineage>
        <taxon>unclassified sequences</taxon>
        <taxon>metagenomes</taxon>
        <taxon>ecological metagenomes</taxon>
    </lineage>
</organism>
<dbReference type="GO" id="GO:0005975">
    <property type="term" value="P:carbohydrate metabolic process"/>
    <property type="evidence" value="ECO:0007669"/>
    <property type="project" value="InterPro"/>
</dbReference>
<feature type="domain" description="Glycoside hydrolase family 65 C-terminal" evidence="2">
    <location>
        <begin position="89"/>
        <end position="145"/>
    </location>
</feature>
<accession>X0V7C6</accession>
<protein>
    <recommendedName>
        <fullName evidence="4">Glycoside hydrolase family 65 central catalytic domain-containing protein</fullName>
    </recommendedName>
</protein>
<dbReference type="Pfam" id="PF03633">
    <property type="entry name" value="Glyco_hydro_65C"/>
    <property type="match status" value="1"/>
</dbReference>
<gene>
    <name evidence="3" type="ORF">S01H1_19752</name>
</gene>
<dbReference type="SUPFAM" id="SSF48208">
    <property type="entry name" value="Six-hairpin glycosidases"/>
    <property type="match status" value="1"/>
</dbReference>
<dbReference type="PANTHER" id="PTHR11051">
    <property type="entry name" value="GLYCOSYL HYDROLASE-RELATED"/>
    <property type="match status" value="1"/>
</dbReference>